<dbReference type="EMBL" id="AK040286">
    <property type="protein sequence ID" value="BAC30560.1"/>
    <property type="molecule type" value="mRNA"/>
</dbReference>
<evidence type="ECO:0000313" key="2">
    <source>
        <dbReference type="MGI" id="MGI:3647595"/>
    </source>
</evidence>
<dbReference type="AGR" id="MGI:3647595"/>
<proteinExistence type="evidence at transcript level"/>
<reference evidence="1" key="8">
    <citation type="journal article" date="2005" name="Science">
        <title>Antisense Transcription in the Mammalian Transcriptome.</title>
        <authorList>
            <consortium name="RIKEN Genome Exploration Research Group and Genome Science Group (Genome Network Project Core Group) and the FANTOM Consortium"/>
        </authorList>
    </citation>
    <scope>NUCLEOTIDE SEQUENCE</scope>
    <source>
        <strain evidence="1">C57BL/6J</strain>
        <tissue evidence="1">Thymus</tissue>
    </source>
</reference>
<evidence type="ECO:0000313" key="1">
    <source>
        <dbReference type="EMBL" id="BAC30560.1"/>
    </source>
</evidence>
<dbReference type="AlphaFoldDB" id="Q8C9X0"/>
<reference evidence="1" key="1">
    <citation type="journal article" date="1999" name="Methods Enzymol.">
        <title>High-efficiency full-length cDNA cloning.</title>
        <authorList>
            <person name="Carninci P."/>
            <person name="Hayashizaki Y."/>
        </authorList>
    </citation>
    <scope>NUCLEOTIDE SEQUENCE</scope>
    <source>
        <strain evidence="1">C57BL/6J</strain>
        <tissue evidence="1">Thymus</tissue>
    </source>
</reference>
<gene>
    <name evidence="2" type="primary">Gm5533</name>
    <name evidence="2" type="synonym">EG433384</name>
</gene>
<reference evidence="1" key="6">
    <citation type="journal article" date="2002" name="Nature">
        <title>Analysis of the mouse transcriptome based on functional annotation of 60,770 full-length cDNAs.</title>
        <authorList>
            <consortium name="The FANTOM Consortium and the RIKEN Genome Exploration Research Group Phase I and II Team"/>
        </authorList>
    </citation>
    <scope>NUCLEOTIDE SEQUENCE</scope>
    <source>
        <strain evidence="1">C57BL/6J</strain>
        <tissue evidence="1">Thymus</tissue>
    </source>
</reference>
<protein>
    <submittedName>
        <fullName evidence="1">Uncharacterized protein</fullName>
    </submittedName>
</protein>
<reference evidence="1" key="7">
    <citation type="journal article" date="2005" name="Science">
        <title>The Transcriptional Landscape of the Mammalian Genome.</title>
        <authorList>
            <consortium name="The FANTOM Consortium"/>
            <consortium name="Riken Genome Exploration Research Group and Genome Science Group (Genome Network Project Core Group)"/>
        </authorList>
    </citation>
    <scope>NUCLEOTIDE SEQUENCE</scope>
    <source>
        <strain evidence="1">C57BL/6J</strain>
        <tissue evidence="1">Thymus</tissue>
    </source>
</reference>
<reference evidence="1" key="3">
    <citation type="journal article" date="2000" name="Genome Res.">
        <title>RIKEN integrated sequence analysis (RISA) system--384-format sequencing pipeline with 384 multicapillary sequencer.</title>
        <authorList>
            <person name="Shibata K."/>
            <person name="Itoh M."/>
            <person name="Aizawa K."/>
            <person name="Nagaoka S."/>
            <person name="Sasaki N."/>
            <person name="Carninci P."/>
            <person name="Konno H."/>
            <person name="Akiyama J."/>
            <person name="Nishi K."/>
            <person name="Kitsunai T."/>
            <person name="Tashiro H."/>
            <person name="Itoh M."/>
            <person name="Sumi N."/>
            <person name="Ishii Y."/>
            <person name="Nakamura S."/>
            <person name="Hazama M."/>
            <person name="Nishine T."/>
            <person name="Harada A."/>
            <person name="Yamamoto R."/>
            <person name="Matsumoto H."/>
            <person name="Sakaguchi S."/>
            <person name="Ikegami T."/>
            <person name="Kashiwagi K."/>
            <person name="Fujiwake S."/>
            <person name="Inoue K."/>
            <person name="Togawa Y."/>
            <person name="Izawa M."/>
            <person name="Ohara E."/>
            <person name="Watahiki M."/>
            <person name="Yoneda Y."/>
            <person name="Ishikawa T."/>
            <person name="Ozawa K."/>
            <person name="Tanaka T."/>
            <person name="Matsuura S."/>
            <person name="Kawai J."/>
            <person name="Okazaki Y."/>
            <person name="Muramatsu M."/>
            <person name="Inoue Y."/>
            <person name="Kira A."/>
            <person name="Hayashizaki Y."/>
        </authorList>
    </citation>
    <scope>NUCLEOTIDE SEQUENCE</scope>
    <source>
        <strain evidence="1">C57BL/6J</strain>
        <tissue evidence="1">Thymus</tissue>
    </source>
</reference>
<sequence length="119" mass="13156">MATPCSSLTPRDLSLLSTVIHIIASDFGRRIVTYLWIVANCTGTTSMTYLAYLKAGVGSHGGHGWDKELAKVIKKPSCQLCPFTAVHSSSTTDTFRRVILDSKMFQTPNRKDIFLTWAC</sequence>
<reference evidence="1" key="2">
    <citation type="journal article" date="2000" name="Genome Res.">
        <title>Normalization and subtraction of cap-trapper-selected cDNAs to prepare full-length cDNA libraries for rapid discovery of new genes.</title>
        <authorList>
            <person name="Carninci P."/>
            <person name="Shibata Y."/>
            <person name="Hayatsu N."/>
            <person name="Sugahara Y."/>
            <person name="Shibata K."/>
            <person name="Itoh M."/>
            <person name="Konno H."/>
            <person name="Okazaki Y."/>
            <person name="Muramatsu M."/>
            <person name="Hayashizaki Y."/>
        </authorList>
    </citation>
    <scope>NUCLEOTIDE SEQUENCE</scope>
    <source>
        <strain evidence="1">C57BL/6J</strain>
        <tissue evidence="1">Thymus</tissue>
    </source>
</reference>
<accession>Q8C9X0</accession>
<name>Q8C9X0_MOUSE</name>
<organism evidence="1">
    <name type="scientific">Mus musculus</name>
    <name type="common">Mouse</name>
    <dbReference type="NCBI Taxonomy" id="10090"/>
    <lineage>
        <taxon>Eukaryota</taxon>
        <taxon>Metazoa</taxon>
        <taxon>Chordata</taxon>
        <taxon>Craniata</taxon>
        <taxon>Vertebrata</taxon>
        <taxon>Euteleostomi</taxon>
        <taxon>Mammalia</taxon>
        <taxon>Eutheria</taxon>
        <taxon>Euarchontoglires</taxon>
        <taxon>Glires</taxon>
        <taxon>Rodentia</taxon>
        <taxon>Myomorpha</taxon>
        <taxon>Muroidea</taxon>
        <taxon>Muridae</taxon>
        <taxon>Murinae</taxon>
        <taxon>Mus</taxon>
        <taxon>Mus</taxon>
    </lineage>
</organism>
<reference evidence="1" key="4">
    <citation type="journal article" date="2001" name="Nature">
        <title>Functional annotation of a full-length mouse cDNA collection.</title>
        <authorList>
            <consortium name="The RIKEN Genome Exploration Research Group Phase II Team and the FANTOM Consortium"/>
        </authorList>
    </citation>
    <scope>NUCLEOTIDE SEQUENCE</scope>
    <source>
        <strain evidence="1">C57BL/6J</strain>
        <tissue evidence="1">Thymus</tissue>
    </source>
</reference>
<reference evidence="1" key="5">
    <citation type="submission" date="2001-07" db="EMBL/GenBank/DDBJ databases">
        <authorList>
            <person name="Adachi J."/>
            <person name="Aizawa K."/>
            <person name="Akimura T."/>
            <person name="Arakawa T."/>
            <person name="Bono H."/>
            <person name="Carninci P."/>
            <person name="Fukuda S."/>
            <person name="Furuno M."/>
            <person name="Hanagaki T."/>
            <person name="Hara A."/>
            <person name="Hashizume W."/>
            <person name="Hayashida K."/>
            <person name="Hayatsu N."/>
            <person name="Hiramoto K."/>
            <person name="Hiraoka T."/>
            <person name="Hirozane T."/>
            <person name="Hori F."/>
            <person name="Imotani K."/>
            <person name="Ishii Y."/>
            <person name="Itoh M."/>
            <person name="Kagawa I."/>
            <person name="Kasukawa T."/>
            <person name="Katoh H."/>
            <person name="Kawai J."/>
            <person name="Kojima Y."/>
            <person name="Kondo S."/>
            <person name="Konno H."/>
            <person name="Kouda M."/>
            <person name="Koya S."/>
            <person name="Kurihara C."/>
            <person name="Matsuyama T."/>
            <person name="Miyazaki A."/>
            <person name="Murata M."/>
            <person name="Nakamura M."/>
            <person name="Nishi K."/>
            <person name="Nomura K."/>
            <person name="Numazaki R."/>
            <person name="Ohno M."/>
            <person name="Ohsato N."/>
            <person name="Okazaki Y."/>
            <person name="Saito R."/>
            <person name="Saitoh H."/>
            <person name="Sakai C."/>
            <person name="Sakai K."/>
            <person name="Sakazume N."/>
            <person name="Sano H."/>
            <person name="Sasaki D."/>
            <person name="Shibata K."/>
            <person name="Shinagawa A."/>
            <person name="Shiraki T."/>
            <person name="Sogabe Y."/>
            <person name="Tagami M."/>
            <person name="Tagawa A."/>
            <person name="Takahashi F."/>
            <person name="Takaku-Akahira S."/>
            <person name="Takeda Y."/>
            <person name="Tanaka T."/>
            <person name="Tomaru A."/>
            <person name="Toya T."/>
            <person name="Yasunishi A."/>
            <person name="Muramatsu M."/>
            <person name="Hayashizaki Y."/>
        </authorList>
    </citation>
    <scope>NUCLEOTIDE SEQUENCE</scope>
    <source>
        <strain evidence="1">C57BL/6J</strain>
        <tissue evidence="1">Thymus</tissue>
    </source>
</reference>
<dbReference type="MGI" id="MGI:3647595">
    <property type="gene designation" value="Gm5533"/>
</dbReference>